<feature type="domain" description="DUF3347" evidence="1">
    <location>
        <begin position="53"/>
        <end position="144"/>
    </location>
</feature>
<name>A0A3B7MM74_9BACT</name>
<dbReference type="Proteomes" id="UP000263900">
    <property type="component" value="Chromosome"/>
</dbReference>
<dbReference type="RefSeq" id="WP_119050710.1">
    <property type="nucleotide sequence ID" value="NZ_CP032157.1"/>
</dbReference>
<gene>
    <name evidence="2" type="ORF">D3H65_12905</name>
</gene>
<protein>
    <submittedName>
        <fullName evidence="2">DUF3347 domain-containing protein</fullName>
    </submittedName>
</protein>
<sequence length="197" mass="21686">MKKLIIGVLLLAVVGLIAWKLLAGKDETPREKQKPVALAENTGPFNQSYAELLNAYYAIKDALVASDTAKASAAAGNLLKASDALKINEIQGDSTGMIKETAKSYTANISTTAKVLADSKTLDDKRKQFEMIADAIWSLTRTVKYSGQKVYWQYCPMAFNDKGAYWMSNDSTIMNPYFGNDMLHCGTSEDSLDYSRK</sequence>
<reference evidence="2 3" key="1">
    <citation type="submission" date="2018-09" db="EMBL/GenBank/DDBJ databases">
        <title>Genome sequencing of strain 6GH32-13.</title>
        <authorList>
            <person name="Weon H.-Y."/>
            <person name="Heo J."/>
            <person name="Kwon S.-W."/>
        </authorList>
    </citation>
    <scope>NUCLEOTIDE SEQUENCE [LARGE SCALE GENOMIC DNA]</scope>
    <source>
        <strain evidence="2 3">5GH32-13</strain>
    </source>
</reference>
<dbReference type="KEGG" id="pseg:D3H65_12905"/>
<dbReference type="AlphaFoldDB" id="A0A3B7MM74"/>
<accession>A0A3B7MM74</accession>
<organism evidence="2 3">
    <name type="scientific">Paraflavitalea soli</name>
    <dbReference type="NCBI Taxonomy" id="2315862"/>
    <lineage>
        <taxon>Bacteria</taxon>
        <taxon>Pseudomonadati</taxon>
        <taxon>Bacteroidota</taxon>
        <taxon>Chitinophagia</taxon>
        <taxon>Chitinophagales</taxon>
        <taxon>Chitinophagaceae</taxon>
        <taxon>Paraflavitalea</taxon>
    </lineage>
</organism>
<proteinExistence type="predicted"/>
<dbReference type="InterPro" id="IPR021782">
    <property type="entry name" value="DUF3347"/>
</dbReference>
<dbReference type="EMBL" id="CP032157">
    <property type="protein sequence ID" value="AXY74827.1"/>
    <property type="molecule type" value="Genomic_DNA"/>
</dbReference>
<dbReference type="Pfam" id="PF11827">
    <property type="entry name" value="DUF3347"/>
    <property type="match status" value="1"/>
</dbReference>
<evidence type="ECO:0000313" key="2">
    <source>
        <dbReference type="EMBL" id="AXY74827.1"/>
    </source>
</evidence>
<dbReference type="OrthoDB" id="5513217at2"/>
<evidence type="ECO:0000259" key="1">
    <source>
        <dbReference type="Pfam" id="PF11827"/>
    </source>
</evidence>
<keyword evidence="3" id="KW-1185">Reference proteome</keyword>
<evidence type="ECO:0000313" key="3">
    <source>
        <dbReference type="Proteomes" id="UP000263900"/>
    </source>
</evidence>